<dbReference type="Pfam" id="PF11716">
    <property type="entry name" value="MDMPI_N"/>
    <property type="match status" value="1"/>
</dbReference>
<dbReference type="InterPro" id="IPR034660">
    <property type="entry name" value="DinB/YfiT-like"/>
</dbReference>
<dbReference type="NCBIfam" id="TIGR03083">
    <property type="entry name" value="maleylpyruvate isomerase family mycothiol-dependent enzyme"/>
    <property type="match status" value="1"/>
</dbReference>
<comment type="caution">
    <text evidence="2">The sequence shown here is derived from an EMBL/GenBank/DDBJ whole genome shotgun (WGS) entry which is preliminary data.</text>
</comment>
<protein>
    <submittedName>
        <fullName evidence="2">TIGR03086 family metal-binding protein</fullName>
    </submittedName>
</protein>
<sequence>MNRVQDPAIGRIETETVVAAIDRALDTAGAAVAALEPGSLGAATLCAEWDVHTLLDHLVTVMYGSVAALSDITGDAELPEDVLGSDPHGAFATAAELDRAAWSRPDALERAVPTPLGELPGPSAALAHLLELTVHGTDLALAIGRPDLADDALCAALLEAVVGAGGLDPYRQPGWFDPAVPVADDAPDHLRLLAYTGRRV</sequence>
<name>A0ABV8DKR6_9NOCA</name>
<gene>
    <name evidence="2" type="ORF">ACFO0B_01130</name>
</gene>
<evidence type="ECO:0000313" key="2">
    <source>
        <dbReference type="EMBL" id="MFC3960586.1"/>
    </source>
</evidence>
<proteinExistence type="predicted"/>
<dbReference type="EMBL" id="JBHSAX010000002">
    <property type="protein sequence ID" value="MFC3960586.1"/>
    <property type="molecule type" value="Genomic_DNA"/>
</dbReference>
<dbReference type="Proteomes" id="UP001595696">
    <property type="component" value="Unassembled WGS sequence"/>
</dbReference>
<feature type="domain" description="Mycothiol-dependent maleylpyruvate isomerase metal-binding" evidence="1">
    <location>
        <begin position="24"/>
        <end position="140"/>
    </location>
</feature>
<dbReference type="SUPFAM" id="SSF109854">
    <property type="entry name" value="DinB/YfiT-like putative metalloenzymes"/>
    <property type="match status" value="1"/>
</dbReference>
<reference evidence="3" key="1">
    <citation type="journal article" date="2019" name="Int. J. Syst. Evol. Microbiol.">
        <title>The Global Catalogue of Microorganisms (GCM) 10K type strain sequencing project: providing services to taxonomists for standard genome sequencing and annotation.</title>
        <authorList>
            <consortium name="The Broad Institute Genomics Platform"/>
            <consortium name="The Broad Institute Genome Sequencing Center for Infectious Disease"/>
            <person name="Wu L."/>
            <person name="Ma J."/>
        </authorList>
    </citation>
    <scope>NUCLEOTIDE SEQUENCE [LARGE SCALE GENOMIC DNA]</scope>
    <source>
        <strain evidence="3">CGMCC 4.7330</strain>
    </source>
</reference>
<dbReference type="InterPro" id="IPR024344">
    <property type="entry name" value="MDMPI_metal-binding"/>
</dbReference>
<dbReference type="RefSeq" id="WP_378610355.1">
    <property type="nucleotide sequence ID" value="NZ_JBHSAX010000002.1"/>
</dbReference>
<evidence type="ECO:0000313" key="3">
    <source>
        <dbReference type="Proteomes" id="UP001595696"/>
    </source>
</evidence>
<dbReference type="NCBIfam" id="TIGR03086">
    <property type="entry name" value="TIGR03086 family metal-binding protein"/>
    <property type="match status" value="1"/>
</dbReference>
<dbReference type="InterPro" id="IPR017517">
    <property type="entry name" value="Maleyloyr_isom"/>
</dbReference>
<organism evidence="2 3">
    <name type="scientific">Nocardia jiangsuensis</name>
    <dbReference type="NCBI Taxonomy" id="1691563"/>
    <lineage>
        <taxon>Bacteria</taxon>
        <taxon>Bacillati</taxon>
        <taxon>Actinomycetota</taxon>
        <taxon>Actinomycetes</taxon>
        <taxon>Mycobacteriales</taxon>
        <taxon>Nocardiaceae</taxon>
        <taxon>Nocardia</taxon>
    </lineage>
</organism>
<keyword evidence="3" id="KW-1185">Reference proteome</keyword>
<accession>A0ABV8DKR6</accession>
<dbReference type="InterPro" id="IPR017520">
    <property type="entry name" value="CHP03086"/>
</dbReference>
<evidence type="ECO:0000259" key="1">
    <source>
        <dbReference type="Pfam" id="PF11716"/>
    </source>
</evidence>